<sequence>MVQLGGAGGGTGGGDGARSSWLISSPNKPIELLRRDFQKMLTQILWVMQGHTLTQDQLCERSKANGIA</sequence>
<dbReference type="EMBL" id="JBBNAF010000003">
    <property type="protein sequence ID" value="KAK9159812.1"/>
    <property type="molecule type" value="Genomic_DNA"/>
</dbReference>
<dbReference type="AlphaFoldDB" id="A0AAP0KXR5"/>
<organism evidence="2 3">
    <name type="scientific">Stephania yunnanensis</name>
    <dbReference type="NCBI Taxonomy" id="152371"/>
    <lineage>
        <taxon>Eukaryota</taxon>
        <taxon>Viridiplantae</taxon>
        <taxon>Streptophyta</taxon>
        <taxon>Embryophyta</taxon>
        <taxon>Tracheophyta</taxon>
        <taxon>Spermatophyta</taxon>
        <taxon>Magnoliopsida</taxon>
        <taxon>Ranunculales</taxon>
        <taxon>Menispermaceae</taxon>
        <taxon>Menispermoideae</taxon>
        <taxon>Cissampelideae</taxon>
        <taxon>Stephania</taxon>
    </lineage>
</organism>
<comment type="caution">
    <text evidence="2">The sequence shown here is derived from an EMBL/GenBank/DDBJ whole genome shotgun (WGS) entry which is preliminary data.</text>
</comment>
<name>A0AAP0KXR5_9MAGN</name>
<feature type="region of interest" description="Disordered" evidence="1">
    <location>
        <begin position="1"/>
        <end position="22"/>
    </location>
</feature>
<evidence type="ECO:0000313" key="3">
    <source>
        <dbReference type="Proteomes" id="UP001420932"/>
    </source>
</evidence>
<gene>
    <name evidence="2" type="ORF">Syun_006153</name>
</gene>
<reference evidence="2 3" key="1">
    <citation type="submission" date="2024-01" db="EMBL/GenBank/DDBJ databases">
        <title>Genome assemblies of Stephania.</title>
        <authorList>
            <person name="Yang L."/>
        </authorList>
    </citation>
    <scope>NUCLEOTIDE SEQUENCE [LARGE SCALE GENOMIC DNA]</scope>
    <source>
        <strain evidence="2">YNDBR</strain>
        <tissue evidence="2">Leaf</tissue>
    </source>
</reference>
<feature type="compositionally biased region" description="Gly residues" evidence="1">
    <location>
        <begin position="1"/>
        <end position="16"/>
    </location>
</feature>
<protein>
    <submittedName>
        <fullName evidence="2">Uncharacterized protein</fullName>
    </submittedName>
</protein>
<proteinExistence type="predicted"/>
<accession>A0AAP0KXR5</accession>
<keyword evidence="3" id="KW-1185">Reference proteome</keyword>
<dbReference type="Proteomes" id="UP001420932">
    <property type="component" value="Unassembled WGS sequence"/>
</dbReference>
<evidence type="ECO:0000313" key="2">
    <source>
        <dbReference type="EMBL" id="KAK9159812.1"/>
    </source>
</evidence>
<evidence type="ECO:0000256" key="1">
    <source>
        <dbReference type="SAM" id="MobiDB-lite"/>
    </source>
</evidence>